<organism evidence="8 9">
    <name type="scientific">Musa acuminata subsp. malaccensis</name>
    <name type="common">Wild banana</name>
    <name type="synonym">Musa malaccensis</name>
    <dbReference type="NCBI Taxonomy" id="214687"/>
    <lineage>
        <taxon>Eukaryota</taxon>
        <taxon>Viridiplantae</taxon>
        <taxon>Streptophyta</taxon>
        <taxon>Embryophyta</taxon>
        <taxon>Tracheophyta</taxon>
        <taxon>Spermatophyta</taxon>
        <taxon>Magnoliopsida</taxon>
        <taxon>Liliopsida</taxon>
        <taxon>Zingiberales</taxon>
        <taxon>Musaceae</taxon>
        <taxon>Musa</taxon>
    </lineage>
</organism>
<dbReference type="OMA" id="MAWAMSI"/>
<dbReference type="GO" id="GO:0016567">
    <property type="term" value="P:protein ubiquitination"/>
    <property type="evidence" value="ECO:0000318"/>
    <property type="project" value="GO_Central"/>
</dbReference>
<dbReference type="EnsemblPlants" id="Ma07_t19390.2">
    <property type="protein sequence ID" value="Ma07_p19390.2"/>
    <property type="gene ID" value="Ma07_g19390"/>
</dbReference>
<dbReference type="Gramene" id="Ma07_t19390.3">
    <property type="protein sequence ID" value="Ma07_p19390.3"/>
    <property type="gene ID" value="Ma07_g19390"/>
</dbReference>
<proteinExistence type="predicted"/>
<dbReference type="EnsemblPlants" id="Ma07_t19390.3">
    <property type="protein sequence ID" value="Ma07_p19390.3"/>
    <property type="gene ID" value="Ma07_g19390"/>
</dbReference>
<keyword evidence="9" id="KW-1185">Reference proteome</keyword>
<name>A0A804JXG1_MUSAM</name>
<dbReference type="InterPro" id="IPR033275">
    <property type="entry name" value="MARCH-like"/>
</dbReference>
<feature type="transmembrane region" description="Helical" evidence="5">
    <location>
        <begin position="210"/>
        <end position="235"/>
    </location>
</feature>
<dbReference type="Pfam" id="PF12906">
    <property type="entry name" value="RINGv"/>
    <property type="match status" value="1"/>
</dbReference>
<sequence length="288" mass="31656">MGDHVVLHIDRLTTIRKEGSTSSAEAARGSDRTLSAAPVASSGDKKVEEKDNKVGEEEEPLIQMVDCRICQDEDHIKNLEAPCACSGSLKYAHRACVQHWCNEKGDITCEICHEQYKPGYTAPPQVHPTDAAIDINGGWIITGSPLDLHDPRILAMAAAQRHLVEDEYDEYAPNASGAAFFRSAALILIILLLLRHSLTITNADGDDDDASTYFSLFLLRVAGFLLPCYIMAWAISILQHRRQRQEAAALAATEVAFILQSGRRQGLHLTLAPESPATPQQEPHQQQL</sequence>
<keyword evidence="5" id="KW-0472">Membrane</keyword>
<keyword evidence="1" id="KW-0479">Metal-binding</keyword>
<dbReference type="Gene3D" id="3.30.40.10">
    <property type="entry name" value="Zinc/RING finger domain, C3HC4 (zinc finger)"/>
    <property type="match status" value="1"/>
</dbReference>
<dbReference type="FunFam" id="3.30.40.10:FF:000146">
    <property type="entry name" value="RING/FYVE/PHD zinc finger protein"/>
    <property type="match status" value="1"/>
</dbReference>
<dbReference type="Pfam" id="PF12428">
    <property type="entry name" value="DUF3675"/>
    <property type="match status" value="1"/>
</dbReference>
<dbReference type="CDD" id="cd16495">
    <property type="entry name" value="RING_CH-C4HC3_MARCH"/>
    <property type="match status" value="1"/>
</dbReference>
<dbReference type="InterPro" id="IPR022143">
    <property type="entry name" value="DUF3675"/>
</dbReference>
<dbReference type="EnsemblPlants" id="Ma07_t19390.1">
    <property type="protein sequence ID" value="Ma07_p19390.1"/>
    <property type="gene ID" value="Ma07_g19390"/>
</dbReference>
<dbReference type="InterPro" id="IPR011016">
    <property type="entry name" value="Znf_RING-CH"/>
</dbReference>
<evidence type="ECO:0000313" key="7">
    <source>
        <dbReference type="EMBL" id="CAG1857134.1"/>
    </source>
</evidence>
<evidence type="ECO:0000256" key="4">
    <source>
        <dbReference type="SAM" id="MobiDB-lite"/>
    </source>
</evidence>
<dbReference type="OrthoDB" id="264354at2759"/>
<evidence type="ECO:0000256" key="1">
    <source>
        <dbReference type="ARBA" id="ARBA00022723"/>
    </source>
</evidence>
<dbReference type="PANTHER" id="PTHR23012">
    <property type="entry name" value="RING/FYVE/PHD ZINC FINGER DOMAIN-CONTAINING"/>
    <property type="match status" value="1"/>
</dbReference>
<keyword evidence="5" id="KW-0812">Transmembrane</keyword>
<dbReference type="InterPro" id="IPR013083">
    <property type="entry name" value="Znf_RING/FYVE/PHD"/>
</dbReference>
<dbReference type="FunCoup" id="A0A804JXG1">
    <property type="interactions" value="275"/>
</dbReference>
<dbReference type="Gramene" id="Ma07_t19390.1">
    <property type="protein sequence ID" value="Ma07_p19390.1"/>
    <property type="gene ID" value="Ma07_g19390"/>
</dbReference>
<reference evidence="8" key="2">
    <citation type="submission" date="2021-05" db="UniProtKB">
        <authorList>
            <consortium name="EnsemblPlants"/>
        </authorList>
    </citation>
    <scope>IDENTIFICATION</scope>
    <source>
        <strain evidence="8">subsp. malaccensis</strain>
    </source>
</reference>
<dbReference type="SUPFAM" id="SSF57850">
    <property type="entry name" value="RING/U-box"/>
    <property type="match status" value="1"/>
</dbReference>
<feature type="domain" description="RING-CH-type" evidence="6">
    <location>
        <begin position="59"/>
        <end position="119"/>
    </location>
</feature>
<keyword evidence="3" id="KW-0862">Zinc</keyword>
<dbReference type="SMART" id="SM00744">
    <property type="entry name" value="RINGv"/>
    <property type="match status" value="1"/>
</dbReference>
<keyword evidence="5" id="KW-1133">Transmembrane helix</keyword>
<reference evidence="7" key="1">
    <citation type="submission" date="2021-03" db="EMBL/GenBank/DDBJ databases">
        <authorList>
            <consortium name="Genoscope - CEA"/>
            <person name="William W."/>
        </authorList>
    </citation>
    <scope>NUCLEOTIDE SEQUENCE</scope>
    <source>
        <strain evidence="7">Doubled-haploid Pahang</strain>
    </source>
</reference>
<feature type="transmembrane region" description="Helical" evidence="5">
    <location>
        <begin position="179"/>
        <end position="198"/>
    </location>
</feature>
<evidence type="ECO:0000313" key="8">
    <source>
        <dbReference type="EnsemblPlants" id="Ma07_p19390.1"/>
    </source>
</evidence>
<evidence type="ECO:0000259" key="6">
    <source>
        <dbReference type="PROSITE" id="PS51292"/>
    </source>
</evidence>
<protein>
    <submittedName>
        <fullName evidence="7">(wild Malaysian banana) hypothetical protein</fullName>
    </submittedName>
</protein>
<dbReference type="Proteomes" id="UP000012960">
    <property type="component" value="Unplaced"/>
</dbReference>
<evidence type="ECO:0000256" key="5">
    <source>
        <dbReference type="SAM" id="Phobius"/>
    </source>
</evidence>
<evidence type="ECO:0000256" key="3">
    <source>
        <dbReference type="ARBA" id="ARBA00022833"/>
    </source>
</evidence>
<keyword evidence="2" id="KW-0863">Zinc-finger</keyword>
<dbReference type="Gramene" id="Ma07_t19390.2">
    <property type="protein sequence ID" value="Ma07_p19390.2"/>
    <property type="gene ID" value="Ma07_g19390"/>
</dbReference>
<feature type="region of interest" description="Disordered" evidence="4">
    <location>
        <begin position="17"/>
        <end position="57"/>
    </location>
</feature>
<dbReference type="AlphaFoldDB" id="A0A804JXG1"/>
<feature type="compositionally biased region" description="Basic and acidic residues" evidence="4">
    <location>
        <begin position="43"/>
        <end position="55"/>
    </location>
</feature>
<dbReference type="GO" id="GO:0004842">
    <property type="term" value="F:ubiquitin-protein transferase activity"/>
    <property type="evidence" value="ECO:0000318"/>
    <property type="project" value="GO_Central"/>
</dbReference>
<dbReference type="GO" id="GO:0008270">
    <property type="term" value="F:zinc ion binding"/>
    <property type="evidence" value="ECO:0007669"/>
    <property type="project" value="UniProtKB-KW"/>
</dbReference>
<dbReference type="PROSITE" id="PS51292">
    <property type="entry name" value="ZF_RING_CH"/>
    <property type="match status" value="1"/>
</dbReference>
<dbReference type="PANTHER" id="PTHR23012:SF215">
    <property type="entry name" value="RING_FYVE_PHD ZINC FINGER SUPERFAMILY PROTEIN"/>
    <property type="match status" value="1"/>
</dbReference>
<evidence type="ECO:0000256" key="2">
    <source>
        <dbReference type="ARBA" id="ARBA00022771"/>
    </source>
</evidence>
<dbReference type="GO" id="GO:0016020">
    <property type="term" value="C:membrane"/>
    <property type="evidence" value="ECO:0000318"/>
    <property type="project" value="GO_Central"/>
</dbReference>
<evidence type="ECO:0000313" key="9">
    <source>
        <dbReference type="Proteomes" id="UP000012960"/>
    </source>
</evidence>
<gene>
    <name evidence="7" type="ORF">GSMUA_35040.1</name>
</gene>
<dbReference type="EMBL" id="HG996473">
    <property type="protein sequence ID" value="CAG1857134.1"/>
    <property type="molecule type" value="Genomic_DNA"/>
</dbReference>
<accession>A0A804JXG1</accession>